<dbReference type="Proteomes" id="UP000789525">
    <property type="component" value="Unassembled WGS sequence"/>
</dbReference>
<gene>
    <name evidence="1" type="ORF">ACOLOM_LOCUS2707</name>
</gene>
<organism evidence="1 2">
    <name type="scientific">Acaulospora colombiana</name>
    <dbReference type="NCBI Taxonomy" id="27376"/>
    <lineage>
        <taxon>Eukaryota</taxon>
        <taxon>Fungi</taxon>
        <taxon>Fungi incertae sedis</taxon>
        <taxon>Mucoromycota</taxon>
        <taxon>Glomeromycotina</taxon>
        <taxon>Glomeromycetes</taxon>
        <taxon>Diversisporales</taxon>
        <taxon>Acaulosporaceae</taxon>
        <taxon>Acaulospora</taxon>
    </lineage>
</organism>
<name>A0ACA9KXB1_9GLOM</name>
<protein>
    <submittedName>
        <fullName evidence="1">2459_t:CDS:1</fullName>
    </submittedName>
</protein>
<evidence type="ECO:0000313" key="2">
    <source>
        <dbReference type="Proteomes" id="UP000789525"/>
    </source>
</evidence>
<keyword evidence="2" id="KW-1185">Reference proteome</keyword>
<reference evidence="1" key="1">
    <citation type="submission" date="2021-06" db="EMBL/GenBank/DDBJ databases">
        <authorList>
            <person name="Kallberg Y."/>
            <person name="Tangrot J."/>
            <person name="Rosling A."/>
        </authorList>
    </citation>
    <scope>NUCLEOTIDE SEQUENCE</scope>
    <source>
        <strain evidence="1">CL356</strain>
    </source>
</reference>
<comment type="caution">
    <text evidence="1">The sequence shown here is derived from an EMBL/GenBank/DDBJ whole genome shotgun (WGS) entry which is preliminary data.</text>
</comment>
<dbReference type="EMBL" id="CAJVPT010003699">
    <property type="protein sequence ID" value="CAG8498898.1"/>
    <property type="molecule type" value="Genomic_DNA"/>
</dbReference>
<evidence type="ECO:0000313" key="1">
    <source>
        <dbReference type="EMBL" id="CAG8498898.1"/>
    </source>
</evidence>
<sequence length="444" mass="51379">MFGQQLKGTTSFRSSTPGTQMKSAMTSVCQTILDAGRLPDTPLYYSVKQAQSSSPSVTHLAQAEQASMQVDSAFRLIFSYTWVIRDFQDFFKNPRGSEIYSDRFTSPSIDSATRTSGTDNMRYSWRLVLYPNDVLLQEKNHISVFLVSHPSDFERENGLSKIVRVGFDLYKIEGEHIATSIRNDGTSDSMMKLLRSHQPSTEVFYLDDEITDHGVRKFCEFGGLFPDDIDGSTSIAIRVNFYHADEVIDARPRSNGGNVDYLGFFNNPVRSDIIFRLDCGSQIYANSEFLAEKSPFFKGLFEELTVVPEKRNPGAKRVLIRETKYLYFRMMIYFAYTGRIEPKHEKLSFEDLLHLIVVAQSFEYREFEGLILERLGNAIDLENWDDILRISKRVNDDELKYKVLRFVGENWNQIRGTRKLKELINLDDFNLTEELFWARFINRY</sequence>
<accession>A0ACA9KXB1</accession>
<proteinExistence type="predicted"/>